<evidence type="ECO:0000313" key="1">
    <source>
        <dbReference type="EMBL" id="KAJ3561881.1"/>
    </source>
</evidence>
<name>A0AAD5YMN6_9AGAR</name>
<proteinExistence type="predicted"/>
<evidence type="ECO:0000313" key="2">
    <source>
        <dbReference type="Proteomes" id="UP001213000"/>
    </source>
</evidence>
<keyword evidence="2" id="KW-1185">Reference proteome</keyword>
<protein>
    <submittedName>
        <fullName evidence="1">Uncharacterized protein</fullName>
    </submittedName>
</protein>
<sequence>MFAVHALTLAANCARLPALPPSNPTPSANGNLTLPVLPFTLPSPAAFHVVHQYLYTHRLDAVMTSLGFPASAFQQNLTHQNVLSALQSPDTVHQLAVLLCQHTGGNLGKLTGLTARVKDLWQDMVSLGLYEIELWDTLDLAWEILLGALNLAAANQQ</sequence>
<gene>
    <name evidence="1" type="ORF">NP233_g9925</name>
</gene>
<organism evidence="1 2">
    <name type="scientific">Leucocoprinus birnbaumii</name>
    <dbReference type="NCBI Taxonomy" id="56174"/>
    <lineage>
        <taxon>Eukaryota</taxon>
        <taxon>Fungi</taxon>
        <taxon>Dikarya</taxon>
        <taxon>Basidiomycota</taxon>
        <taxon>Agaricomycotina</taxon>
        <taxon>Agaricomycetes</taxon>
        <taxon>Agaricomycetidae</taxon>
        <taxon>Agaricales</taxon>
        <taxon>Agaricineae</taxon>
        <taxon>Agaricaceae</taxon>
        <taxon>Leucocoprinus</taxon>
    </lineage>
</organism>
<reference evidence="1" key="1">
    <citation type="submission" date="2022-07" db="EMBL/GenBank/DDBJ databases">
        <title>Genome Sequence of Leucocoprinus birnbaumii.</title>
        <authorList>
            <person name="Buettner E."/>
        </authorList>
    </citation>
    <scope>NUCLEOTIDE SEQUENCE</scope>
    <source>
        <strain evidence="1">VT141</strain>
    </source>
</reference>
<dbReference type="AlphaFoldDB" id="A0AAD5YMN6"/>
<comment type="caution">
    <text evidence="1">The sequence shown here is derived from an EMBL/GenBank/DDBJ whole genome shotgun (WGS) entry which is preliminary data.</text>
</comment>
<accession>A0AAD5YMN6</accession>
<dbReference type="Proteomes" id="UP001213000">
    <property type="component" value="Unassembled WGS sequence"/>
</dbReference>
<dbReference type="EMBL" id="JANIEX010000941">
    <property type="protein sequence ID" value="KAJ3561881.1"/>
    <property type="molecule type" value="Genomic_DNA"/>
</dbReference>